<evidence type="ECO:0000259" key="1">
    <source>
        <dbReference type="Pfam" id="PF01575"/>
    </source>
</evidence>
<dbReference type="GO" id="GO:0003857">
    <property type="term" value="F:(3S)-3-hydroxyacyl-CoA dehydrogenase (NAD+) activity"/>
    <property type="evidence" value="ECO:0007669"/>
    <property type="project" value="TreeGrafter"/>
</dbReference>
<feature type="domain" description="MaoC-like" evidence="1">
    <location>
        <begin position="163"/>
        <end position="272"/>
    </location>
</feature>
<dbReference type="GO" id="GO:0006635">
    <property type="term" value="P:fatty acid beta-oxidation"/>
    <property type="evidence" value="ECO:0007669"/>
    <property type="project" value="TreeGrafter"/>
</dbReference>
<dbReference type="GO" id="GO:0044594">
    <property type="term" value="F:17-beta-hydroxysteroid dehydrogenase (NAD+) activity"/>
    <property type="evidence" value="ECO:0007669"/>
    <property type="project" value="TreeGrafter"/>
</dbReference>
<sequence>MTIDYDKLINWKFEDIEQTYTSKDTILYALGVGLSMDPLDMDQLRFTYEEDLLALPTMAVVLAYPGFFLKQPEFGVDWVKVLHGEQGIEIHKPLPAEGTVVGTTKITEIIDKGEGKGALMYSTREVREKSSGDLLATLSSTTFCRGDGGFGGPKVEAPKPHELPDRAPDSVVELPTLPQAALIYRLSGDFNPLHADPRVATNAGFKAPILHGLGTLGVAGHALVKQACGYDPAKLKALRLRFSSPVYPGETIVTEMWHDGDVTSFRCRVKERDIVVLNNGYAKIA</sequence>
<dbReference type="PANTHER" id="PTHR13078:SF56">
    <property type="entry name" value="PEROXISOMAL MULTIFUNCTIONAL ENZYME TYPE 2"/>
    <property type="match status" value="1"/>
</dbReference>
<protein>
    <submittedName>
        <fullName evidence="3">3-alpha,7-alpha, 12-alpha-trihydroxy-5-beta-cholest-24-enoyl-CoA hydratase</fullName>
    </submittedName>
</protein>
<dbReference type="Pfam" id="PF01575">
    <property type="entry name" value="MaoC_dehydratas"/>
    <property type="match status" value="1"/>
</dbReference>
<dbReference type="AlphaFoldDB" id="A0A6L8W9L0"/>
<feature type="domain" description="Peroxisomal multifunctional enzyme type 2-like N-terminal" evidence="2">
    <location>
        <begin position="19"/>
        <end position="146"/>
    </location>
</feature>
<keyword evidence="4" id="KW-1185">Reference proteome</keyword>
<dbReference type="InterPro" id="IPR002539">
    <property type="entry name" value="MaoC-like_dom"/>
</dbReference>
<dbReference type="PANTHER" id="PTHR13078">
    <property type="entry name" value="PEROXISOMAL MULTIFUNCTIONAL ENZYME TYPE 2-RELATED"/>
    <property type="match status" value="1"/>
</dbReference>
<dbReference type="CDD" id="cd03448">
    <property type="entry name" value="HDE_HSD"/>
    <property type="match status" value="1"/>
</dbReference>
<proteinExistence type="predicted"/>
<dbReference type="EMBL" id="WTUW01000009">
    <property type="protein sequence ID" value="MZR31745.1"/>
    <property type="molecule type" value="Genomic_DNA"/>
</dbReference>
<dbReference type="Proteomes" id="UP000476030">
    <property type="component" value="Unassembled WGS sequence"/>
</dbReference>
<organism evidence="3 4">
    <name type="scientific">Sneathiella litorea</name>
    <dbReference type="NCBI Taxonomy" id="2606216"/>
    <lineage>
        <taxon>Bacteria</taxon>
        <taxon>Pseudomonadati</taxon>
        <taxon>Pseudomonadota</taxon>
        <taxon>Alphaproteobacteria</taxon>
        <taxon>Sneathiellales</taxon>
        <taxon>Sneathiellaceae</taxon>
        <taxon>Sneathiella</taxon>
    </lineage>
</organism>
<name>A0A6L8W9L0_9PROT</name>
<dbReference type="Pfam" id="PF22622">
    <property type="entry name" value="MFE-2_hydrat-2_N"/>
    <property type="match status" value="1"/>
</dbReference>
<dbReference type="SUPFAM" id="SSF54637">
    <property type="entry name" value="Thioesterase/thiol ester dehydrase-isomerase"/>
    <property type="match status" value="2"/>
</dbReference>
<dbReference type="GO" id="GO:0004300">
    <property type="term" value="F:enoyl-CoA hydratase activity"/>
    <property type="evidence" value="ECO:0007669"/>
    <property type="project" value="TreeGrafter"/>
</dbReference>
<comment type="caution">
    <text evidence="3">The sequence shown here is derived from an EMBL/GenBank/DDBJ whole genome shotgun (WGS) entry which is preliminary data.</text>
</comment>
<gene>
    <name evidence="3" type="ORF">GQE98_14005</name>
</gene>
<dbReference type="Gene3D" id="3.10.129.10">
    <property type="entry name" value="Hotdog Thioesterase"/>
    <property type="match status" value="2"/>
</dbReference>
<dbReference type="InterPro" id="IPR029069">
    <property type="entry name" value="HotDog_dom_sf"/>
</dbReference>
<evidence type="ECO:0000313" key="3">
    <source>
        <dbReference type="EMBL" id="MZR31745.1"/>
    </source>
</evidence>
<evidence type="ECO:0000313" key="4">
    <source>
        <dbReference type="Proteomes" id="UP000476030"/>
    </source>
</evidence>
<accession>A0A6L8W9L0</accession>
<evidence type="ECO:0000259" key="2">
    <source>
        <dbReference type="Pfam" id="PF22622"/>
    </source>
</evidence>
<dbReference type="InterPro" id="IPR054357">
    <property type="entry name" value="MFE-2_N"/>
</dbReference>
<dbReference type="RefSeq" id="WP_161316342.1">
    <property type="nucleotide sequence ID" value="NZ_WTUW01000009.1"/>
</dbReference>
<reference evidence="3 4" key="1">
    <citation type="submission" date="2019-12" db="EMBL/GenBank/DDBJ databases">
        <title>Snethiella sp. nov. sp. isolated from sea sand.</title>
        <authorList>
            <person name="Kim J."/>
            <person name="Jeong S.E."/>
            <person name="Jung H.S."/>
            <person name="Jeon C.O."/>
        </authorList>
    </citation>
    <scope>NUCLEOTIDE SEQUENCE [LARGE SCALE GENOMIC DNA]</scope>
    <source>
        <strain evidence="3 4">DP05</strain>
    </source>
</reference>